<dbReference type="Proteomes" id="UP000065807">
    <property type="component" value="Chromosome"/>
</dbReference>
<evidence type="ECO:0000259" key="3">
    <source>
        <dbReference type="PROSITE" id="PS51186"/>
    </source>
</evidence>
<dbReference type="STRING" id="1555112.LIP_0738"/>
<name>A0A0K2SHM9_LIMPI</name>
<dbReference type="SUPFAM" id="SSF55729">
    <property type="entry name" value="Acyl-CoA N-acyltransferases (Nat)"/>
    <property type="match status" value="2"/>
</dbReference>
<dbReference type="KEGG" id="lpil:LIP_0738"/>
<dbReference type="EMBL" id="AP014924">
    <property type="protein sequence ID" value="BAS26595.1"/>
    <property type="molecule type" value="Genomic_DNA"/>
</dbReference>
<dbReference type="InterPro" id="IPR000182">
    <property type="entry name" value="GNAT_dom"/>
</dbReference>
<reference evidence="5" key="2">
    <citation type="journal article" date="2016" name="Int. J. Syst. Evol. Microbiol.">
        <title>Complete genome sequence and cell structure of Limnochorda pilosa, a Gram-negative spore-former within the phylum Firmicutes.</title>
        <authorList>
            <person name="Watanabe M."/>
            <person name="Kojima H."/>
            <person name="Fukui M."/>
        </authorList>
    </citation>
    <scope>NUCLEOTIDE SEQUENCE [LARGE SCALE GENOMIC DNA]</scope>
    <source>
        <strain evidence="5">HC45</strain>
    </source>
</reference>
<accession>A0A0K2SHM9</accession>
<dbReference type="Gene3D" id="3.40.630.30">
    <property type="match status" value="2"/>
</dbReference>
<proteinExistence type="predicted"/>
<dbReference type="PROSITE" id="PS51186">
    <property type="entry name" value="GNAT"/>
    <property type="match status" value="2"/>
</dbReference>
<gene>
    <name evidence="4" type="ORF">LIP_0738</name>
</gene>
<evidence type="ECO:0000313" key="4">
    <source>
        <dbReference type="EMBL" id="BAS26595.1"/>
    </source>
</evidence>
<dbReference type="GO" id="GO:0016747">
    <property type="term" value="F:acyltransferase activity, transferring groups other than amino-acyl groups"/>
    <property type="evidence" value="ECO:0007669"/>
    <property type="project" value="InterPro"/>
</dbReference>
<dbReference type="AlphaFoldDB" id="A0A0K2SHM9"/>
<dbReference type="PANTHER" id="PTHR43877:SF1">
    <property type="entry name" value="ACETYLTRANSFERASE"/>
    <property type="match status" value="1"/>
</dbReference>
<dbReference type="PANTHER" id="PTHR43877">
    <property type="entry name" value="AMINOALKYLPHOSPHONATE N-ACETYLTRANSFERASE-RELATED-RELATED"/>
    <property type="match status" value="1"/>
</dbReference>
<dbReference type="OrthoDB" id="3692150at2"/>
<reference evidence="5" key="1">
    <citation type="submission" date="2015-07" db="EMBL/GenBank/DDBJ databases">
        <title>Complete genome sequence and phylogenetic analysis of Limnochorda pilosa.</title>
        <authorList>
            <person name="Watanabe M."/>
            <person name="Kojima H."/>
            <person name="Fukui M."/>
        </authorList>
    </citation>
    <scope>NUCLEOTIDE SEQUENCE [LARGE SCALE GENOMIC DNA]</scope>
    <source>
        <strain evidence="5">HC45</strain>
    </source>
</reference>
<keyword evidence="1" id="KW-0808">Transferase</keyword>
<evidence type="ECO:0000256" key="2">
    <source>
        <dbReference type="ARBA" id="ARBA00023315"/>
    </source>
</evidence>
<organism evidence="4 5">
    <name type="scientific">Limnochorda pilosa</name>
    <dbReference type="NCBI Taxonomy" id="1555112"/>
    <lineage>
        <taxon>Bacteria</taxon>
        <taxon>Bacillati</taxon>
        <taxon>Bacillota</taxon>
        <taxon>Limnochordia</taxon>
        <taxon>Limnochordales</taxon>
        <taxon>Limnochordaceae</taxon>
        <taxon>Limnochorda</taxon>
    </lineage>
</organism>
<keyword evidence="5" id="KW-1185">Reference proteome</keyword>
<dbReference type="RefSeq" id="WP_068134402.1">
    <property type="nucleotide sequence ID" value="NZ_AP014924.1"/>
</dbReference>
<feature type="domain" description="N-acetyltransferase" evidence="3">
    <location>
        <begin position="1"/>
        <end position="176"/>
    </location>
</feature>
<evidence type="ECO:0000313" key="5">
    <source>
        <dbReference type="Proteomes" id="UP000065807"/>
    </source>
</evidence>
<sequence>MRIRPLSGEDVRTTLLPSMVQVYAAAFSQPPYRGVDAGSFAQTLERHAGRPGFLGFQADEDGELAGFAYGYTSRTGGWWHDRVRAALDAKVAAIWLDAPLEFVELAVQPRFQGRGVGGRLHDRLLEAARPSHRRAVLSTLEAETPAMHLYRRRGWQVVAQGVRFGPDDRYRILGRRLHPASMGEAGDFRVRRADPLDVEGIRAVAAGTWAEAYQGLIPKEVQHRLLAAWYAPEGLRAAIERAESPVLVAEEGGAVCGFAQMGMIGPETAELFRLYVLPTHQRVGLGQRLHEAVLQALRNRGHVVRAVEVTVEEGNRKGRTFYEKLGFRLLATSDEPLPGGGRLVTARYRVELP</sequence>
<protein>
    <recommendedName>
        <fullName evidence="3">N-acetyltransferase domain-containing protein</fullName>
    </recommendedName>
</protein>
<dbReference type="CDD" id="cd04301">
    <property type="entry name" value="NAT_SF"/>
    <property type="match status" value="2"/>
</dbReference>
<dbReference type="Pfam" id="PF00583">
    <property type="entry name" value="Acetyltransf_1"/>
    <property type="match status" value="2"/>
</dbReference>
<evidence type="ECO:0000256" key="1">
    <source>
        <dbReference type="ARBA" id="ARBA00022679"/>
    </source>
</evidence>
<feature type="domain" description="N-acetyltransferase" evidence="3">
    <location>
        <begin position="188"/>
        <end position="353"/>
    </location>
</feature>
<keyword evidence="2" id="KW-0012">Acyltransferase</keyword>
<dbReference type="InterPro" id="IPR016181">
    <property type="entry name" value="Acyl_CoA_acyltransferase"/>
</dbReference>
<dbReference type="InterPro" id="IPR050832">
    <property type="entry name" value="Bact_Acetyltransf"/>
</dbReference>